<evidence type="ECO:0000313" key="2">
    <source>
        <dbReference type="Proteomes" id="UP000182827"/>
    </source>
</evidence>
<organism evidence="1 2">
    <name type="scientific">Acinetobacter bohemicus</name>
    <dbReference type="NCBI Taxonomy" id="1435036"/>
    <lineage>
        <taxon>Bacteria</taxon>
        <taxon>Pseudomonadati</taxon>
        <taxon>Pseudomonadota</taxon>
        <taxon>Gammaproteobacteria</taxon>
        <taxon>Moraxellales</taxon>
        <taxon>Moraxellaceae</taxon>
        <taxon>Acinetobacter</taxon>
    </lineage>
</organism>
<dbReference type="EMBL" id="FOZU01000022">
    <property type="protein sequence ID" value="SFT10218.1"/>
    <property type="molecule type" value="Genomic_DNA"/>
</dbReference>
<gene>
    <name evidence="1" type="ORF">SAMN05444586_102230</name>
</gene>
<proteinExistence type="predicted"/>
<keyword evidence="2" id="KW-1185">Reference proteome</keyword>
<protein>
    <submittedName>
        <fullName evidence="1">Uncharacterized protein</fullName>
    </submittedName>
</protein>
<evidence type="ECO:0000313" key="1">
    <source>
        <dbReference type="EMBL" id="SFT10218.1"/>
    </source>
</evidence>
<name>A0A1I6V8Z9_9GAMM</name>
<reference evidence="2" key="1">
    <citation type="submission" date="2016-10" db="EMBL/GenBank/DDBJ databases">
        <authorList>
            <person name="Varghese N."/>
            <person name="Submissions S."/>
        </authorList>
    </citation>
    <scope>NUCLEOTIDE SEQUENCE [LARGE SCALE GENOMIC DNA]</scope>
    <source>
        <strain evidence="2">ANC 5076</strain>
    </source>
</reference>
<dbReference type="RefSeq" id="WP_074947135.1">
    <property type="nucleotide sequence ID" value="NZ_FOZU01000022.1"/>
</dbReference>
<dbReference type="AlphaFoldDB" id="A0A1I6V8Z9"/>
<sequence length="91" mass="10476">MDINTTALKVTTPHGAFYAVFPDDAQNCELHGFEILAISYFENNLYRMSKQHGYSLTLSQLEQEELMLYGNRPDLQITVTDDFDREELALI</sequence>
<dbReference type="Proteomes" id="UP000182827">
    <property type="component" value="Unassembled WGS sequence"/>
</dbReference>
<accession>A0A1I6V8Z9</accession>